<keyword evidence="3" id="KW-1185">Reference proteome</keyword>
<feature type="compositionally biased region" description="Polar residues" evidence="1">
    <location>
        <begin position="1"/>
        <end position="29"/>
    </location>
</feature>
<sequence length="73" mass="7787">MSCQELPTDGTTDNPSTSNAHFAQYTNSSGEGGSASHVSLSNTGFSRLEELGIANLLLHILNVEECWSDEVTD</sequence>
<gene>
    <name evidence="2" type="ORF">Pmani_000780</name>
</gene>
<evidence type="ECO:0000256" key="1">
    <source>
        <dbReference type="SAM" id="MobiDB-lite"/>
    </source>
</evidence>
<comment type="caution">
    <text evidence="2">The sequence shown here is derived from an EMBL/GenBank/DDBJ whole genome shotgun (WGS) entry which is preliminary data.</text>
</comment>
<dbReference type="Proteomes" id="UP001292094">
    <property type="component" value="Unassembled WGS sequence"/>
</dbReference>
<feature type="region of interest" description="Disordered" evidence="1">
    <location>
        <begin position="1"/>
        <end position="40"/>
    </location>
</feature>
<organism evidence="2 3">
    <name type="scientific">Petrolisthes manimaculis</name>
    <dbReference type="NCBI Taxonomy" id="1843537"/>
    <lineage>
        <taxon>Eukaryota</taxon>
        <taxon>Metazoa</taxon>
        <taxon>Ecdysozoa</taxon>
        <taxon>Arthropoda</taxon>
        <taxon>Crustacea</taxon>
        <taxon>Multicrustacea</taxon>
        <taxon>Malacostraca</taxon>
        <taxon>Eumalacostraca</taxon>
        <taxon>Eucarida</taxon>
        <taxon>Decapoda</taxon>
        <taxon>Pleocyemata</taxon>
        <taxon>Anomura</taxon>
        <taxon>Galatheoidea</taxon>
        <taxon>Porcellanidae</taxon>
        <taxon>Petrolisthes</taxon>
    </lineage>
</organism>
<proteinExistence type="predicted"/>
<reference evidence="2" key="1">
    <citation type="submission" date="2023-11" db="EMBL/GenBank/DDBJ databases">
        <title>Genome assemblies of two species of porcelain crab, Petrolisthes cinctipes and Petrolisthes manimaculis (Anomura: Porcellanidae).</title>
        <authorList>
            <person name="Angst P."/>
        </authorList>
    </citation>
    <scope>NUCLEOTIDE SEQUENCE</scope>
    <source>
        <strain evidence="2">PB745_02</strain>
        <tissue evidence="2">Gill</tissue>
    </source>
</reference>
<evidence type="ECO:0000313" key="2">
    <source>
        <dbReference type="EMBL" id="KAK4328838.1"/>
    </source>
</evidence>
<dbReference type="AlphaFoldDB" id="A0AAE1QLT0"/>
<protein>
    <submittedName>
        <fullName evidence="2">Uncharacterized protein</fullName>
    </submittedName>
</protein>
<name>A0AAE1QLT0_9EUCA</name>
<accession>A0AAE1QLT0</accession>
<evidence type="ECO:0000313" key="3">
    <source>
        <dbReference type="Proteomes" id="UP001292094"/>
    </source>
</evidence>
<dbReference type="EMBL" id="JAWZYT010000054">
    <property type="protein sequence ID" value="KAK4328838.1"/>
    <property type="molecule type" value="Genomic_DNA"/>
</dbReference>